<gene>
    <name evidence="2" type="ORF">LTR82_006403</name>
    <name evidence="3" type="ORF">LTR91_005533</name>
</gene>
<dbReference type="Gene3D" id="3.60.21.10">
    <property type="match status" value="1"/>
</dbReference>
<evidence type="ECO:0000313" key="5">
    <source>
        <dbReference type="Proteomes" id="UP001175353"/>
    </source>
</evidence>
<evidence type="ECO:0000313" key="4">
    <source>
        <dbReference type="Proteomes" id="UP001168146"/>
    </source>
</evidence>
<protein>
    <recommendedName>
        <fullName evidence="1">Calcineurin-like phosphoesterase domain-containing protein</fullName>
    </recommendedName>
</protein>
<name>A0AAN6FQ18_9PEZI</name>
<comment type="caution">
    <text evidence="2">The sequence shown here is derived from an EMBL/GenBank/DDBJ whole genome shotgun (WGS) entry which is preliminary data.</text>
</comment>
<evidence type="ECO:0000313" key="2">
    <source>
        <dbReference type="EMBL" id="KAK0322444.1"/>
    </source>
</evidence>
<dbReference type="Proteomes" id="UP001175353">
    <property type="component" value="Unassembled WGS sequence"/>
</dbReference>
<dbReference type="PANTHER" id="PTHR32440">
    <property type="entry name" value="PHOSPHATASE DCR2-RELATED-RELATED"/>
    <property type="match status" value="1"/>
</dbReference>
<dbReference type="Pfam" id="PF00149">
    <property type="entry name" value="Metallophos"/>
    <property type="match status" value="1"/>
</dbReference>
<keyword evidence="5" id="KW-1185">Reference proteome</keyword>
<dbReference type="EMBL" id="JASUXU010000016">
    <property type="protein sequence ID" value="KAK0322444.1"/>
    <property type="molecule type" value="Genomic_DNA"/>
</dbReference>
<dbReference type="GO" id="GO:0005737">
    <property type="term" value="C:cytoplasm"/>
    <property type="evidence" value="ECO:0007669"/>
    <property type="project" value="TreeGrafter"/>
</dbReference>
<evidence type="ECO:0000313" key="3">
    <source>
        <dbReference type="EMBL" id="KAK1000962.1"/>
    </source>
</evidence>
<evidence type="ECO:0000259" key="1">
    <source>
        <dbReference type="Pfam" id="PF00149"/>
    </source>
</evidence>
<dbReference type="GO" id="GO:0004721">
    <property type="term" value="F:phosphoprotein phosphatase activity"/>
    <property type="evidence" value="ECO:0007669"/>
    <property type="project" value="TreeGrafter"/>
</dbReference>
<organism evidence="2 4">
    <name type="scientific">Friedmanniomyces endolithicus</name>
    <dbReference type="NCBI Taxonomy" id="329885"/>
    <lineage>
        <taxon>Eukaryota</taxon>
        <taxon>Fungi</taxon>
        <taxon>Dikarya</taxon>
        <taxon>Ascomycota</taxon>
        <taxon>Pezizomycotina</taxon>
        <taxon>Dothideomycetes</taxon>
        <taxon>Dothideomycetidae</taxon>
        <taxon>Mycosphaerellales</taxon>
        <taxon>Teratosphaeriaceae</taxon>
        <taxon>Friedmanniomyces</taxon>
    </lineage>
</organism>
<dbReference type="EMBL" id="JAUJLE010000035">
    <property type="protein sequence ID" value="KAK1000962.1"/>
    <property type="molecule type" value="Genomic_DNA"/>
</dbReference>
<dbReference type="Proteomes" id="UP001168146">
    <property type="component" value="Unassembled WGS sequence"/>
</dbReference>
<accession>A0AAN6FQ18</accession>
<dbReference type="AlphaFoldDB" id="A0AAN6FQ18"/>
<dbReference type="InterPro" id="IPR004843">
    <property type="entry name" value="Calcineurin-like_PHP"/>
</dbReference>
<reference evidence="3" key="2">
    <citation type="submission" date="2023-06" db="EMBL/GenBank/DDBJ databases">
        <title>Black Yeasts Isolated from many extreme environments.</title>
        <authorList>
            <person name="Coleine C."/>
            <person name="Stajich J.E."/>
            <person name="Selbmann L."/>
        </authorList>
    </citation>
    <scope>NUCLEOTIDE SEQUENCE</scope>
    <source>
        <strain evidence="3">CCFEE 5200</strain>
    </source>
</reference>
<sequence length="490" mass="53625">MTLDGEAETLGWHLIEKNLYLLASDRQGWLHLKQKQAAELTSGELVIKSIRVALKACGQQKGRLGNIRLLRVEYRNDLATVVTGNDVLFGTDAVDPPAGMIPCTITSHARCTAGGPDCEDYRTAWQAKGGLCGPWYAAAPLRADHNGKFKIVQISDTHIVTGPGVCKDASDAKDGHYRKAERPDLVILTGDQLHHDIPDSQSTLLKDVALIIETARSRSQWCLAIVTMRVPMYYPGGLSPTLSTADDLDIGNAQMQILETLPFNLAQAGPADKDGISNYHVQVFGTAPSPTAMATLVFIDSHGQVPSEVRNPDYKPIQRNQMKRFTETAQTLRKAREKHHNPKHVSLAFQHIPLPEFADSNLATVGGHRREPTEGPSVNTHFYDALVEVGVIALGCGHDHVNDFCGLLPRQQENALNGEKAAQSGPWLCYGGGSGFGGYMSYGPNRYHRRTRVWELDAETAGVTTWKRVEYASERVDELVLVVGGEVVPP</sequence>
<dbReference type="PANTHER" id="PTHR32440:SF0">
    <property type="entry name" value="PHOSPHATASE DCR2-RELATED"/>
    <property type="match status" value="1"/>
</dbReference>
<dbReference type="SUPFAM" id="SSF56300">
    <property type="entry name" value="Metallo-dependent phosphatases"/>
    <property type="match status" value="1"/>
</dbReference>
<proteinExistence type="predicted"/>
<reference evidence="2" key="1">
    <citation type="submission" date="2021-12" db="EMBL/GenBank/DDBJ databases">
        <title>Black yeast isolated from Biological Soil Crust.</title>
        <authorList>
            <person name="Kurbessoian T."/>
        </authorList>
    </citation>
    <scope>NUCLEOTIDE SEQUENCE</scope>
    <source>
        <strain evidence="2">CCFEE 5208</strain>
    </source>
</reference>
<feature type="domain" description="Calcineurin-like phosphoesterase" evidence="1">
    <location>
        <begin position="149"/>
        <end position="401"/>
    </location>
</feature>
<dbReference type="InterPro" id="IPR029052">
    <property type="entry name" value="Metallo-depent_PP-like"/>
</dbReference>